<organism evidence="1 2">
    <name type="scientific">Anabaena azotica FACHB-119</name>
    <dbReference type="NCBI Taxonomy" id="947527"/>
    <lineage>
        <taxon>Bacteria</taxon>
        <taxon>Bacillati</taxon>
        <taxon>Cyanobacteriota</taxon>
        <taxon>Cyanophyceae</taxon>
        <taxon>Nostocales</taxon>
        <taxon>Nostocaceae</taxon>
        <taxon>Anabaena</taxon>
        <taxon>Anabaena azotica</taxon>
    </lineage>
</organism>
<keyword evidence="2" id="KW-1185">Reference proteome</keyword>
<comment type="caution">
    <text evidence="1">The sequence shown here is derived from an EMBL/GenBank/DDBJ whole genome shotgun (WGS) entry which is preliminary data.</text>
</comment>
<dbReference type="RefSeq" id="WP_190474255.1">
    <property type="nucleotide sequence ID" value="NZ_JACJSG010000021.1"/>
</dbReference>
<dbReference type="EMBL" id="JACJSG010000021">
    <property type="protein sequence ID" value="MBD2502214.1"/>
    <property type="molecule type" value="Genomic_DNA"/>
</dbReference>
<protein>
    <submittedName>
        <fullName evidence="1">Uncharacterized protein</fullName>
    </submittedName>
</protein>
<dbReference type="Proteomes" id="UP000661112">
    <property type="component" value="Unassembled WGS sequence"/>
</dbReference>
<evidence type="ECO:0000313" key="1">
    <source>
        <dbReference type="EMBL" id="MBD2502214.1"/>
    </source>
</evidence>
<evidence type="ECO:0000313" key="2">
    <source>
        <dbReference type="Proteomes" id="UP000661112"/>
    </source>
</evidence>
<name>A0ABR8D4X2_9NOST</name>
<proteinExistence type="predicted"/>
<reference evidence="1 2" key="1">
    <citation type="journal article" date="2020" name="ISME J.">
        <title>Comparative genomics reveals insights into cyanobacterial evolution and habitat adaptation.</title>
        <authorList>
            <person name="Chen M.Y."/>
            <person name="Teng W.K."/>
            <person name="Zhao L."/>
            <person name="Hu C.X."/>
            <person name="Zhou Y.K."/>
            <person name="Han B.P."/>
            <person name="Song L.R."/>
            <person name="Shu W.S."/>
        </authorList>
    </citation>
    <scope>NUCLEOTIDE SEQUENCE [LARGE SCALE GENOMIC DNA]</scope>
    <source>
        <strain evidence="1 2">FACHB-119</strain>
    </source>
</reference>
<gene>
    <name evidence="1" type="ORF">H6G83_16630</name>
</gene>
<accession>A0ABR8D4X2</accession>
<sequence>MLIFFIHGVAEAKVKFAKPLQHLIKEDFCQRGINPPHFHSGFYADLFNNKIYHLTHLRLSAFICVRFFPNLLPHFSLATPLLYSGK</sequence>